<dbReference type="NCBIfam" id="NF047798">
    <property type="entry name" value="leader_Chryseo"/>
    <property type="match status" value="1"/>
</dbReference>
<evidence type="ECO:0000313" key="2">
    <source>
        <dbReference type="Proteomes" id="UP000184782"/>
    </source>
</evidence>
<protein>
    <recommendedName>
        <fullName evidence="3">Bacteriocin-type signal sequence-containing protein</fullName>
    </recommendedName>
</protein>
<accession>A0A1N6EBS2</accession>
<evidence type="ECO:0000313" key="1">
    <source>
        <dbReference type="EMBL" id="SIN80464.1"/>
    </source>
</evidence>
<reference evidence="2" key="1">
    <citation type="submission" date="2016-12" db="EMBL/GenBank/DDBJ databases">
        <authorList>
            <person name="Varghese N."/>
            <person name="Submissions S."/>
        </authorList>
    </citation>
    <scope>NUCLEOTIDE SEQUENCE [LARGE SCALE GENOMIC DNA]</scope>
    <source>
        <strain evidence="2">DSM 16779</strain>
    </source>
</reference>
<dbReference type="InterPro" id="IPR058074">
    <property type="entry name" value="Bacteriocin-like"/>
</dbReference>
<dbReference type="Proteomes" id="UP000184782">
    <property type="component" value="Unassembled WGS sequence"/>
</dbReference>
<dbReference type="EMBL" id="FSRQ01000001">
    <property type="protein sequence ID" value="SIN80464.1"/>
    <property type="molecule type" value="Genomic_DNA"/>
</dbReference>
<name>A0A1N6EBS2_9FLAO</name>
<dbReference type="AlphaFoldDB" id="A0A1N6EBS2"/>
<keyword evidence="2" id="KW-1185">Reference proteome</keyword>
<dbReference type="RefSeq" id="WP_167442965.1">
    <property type="nucleotide sequence ID" value="NZ_FSRQ01000001.1"/>
</dbReference>
<proteinExistence type="predicted"/>
<evidence type="ECO:0008006" key="3">
    <source>
        <dbReference type="Google" id="ProtNLM"/>
    </source>
</evidence>
<gene>
    <name evidence="1" type="ORF">SAMN05421769_0131</name>
</gene>
<sequence length="53" mass="5728">MKNLKKISRNQMKNITGSGGIIVKQCVNICCPPPGQIKCPKLICPAVVCPQYA</sequence>
<organism evidence="1 2">
    <name type="scientific">Chryseobacterium scophthalmum</name>
    <dbReference type="NCBI Taxonomy" id="59733"/>
    <lineage>
        <taxon>Bacteria</taxon>
        <taxon>Pseudomonadati</taxon>
        <taxon>Bacteroidota</taxon>
        <taxon>Flavobacteriia</taxon>
        <taxon>Flavobacteriales</taxon>
        <taxon>Weeksellaceae</taxon>
        <taxon>Chryseobacterium group</taxon>
        <taxon>Chryseobacterium</taxon>
    </lineage>
</organism>